<dbReference type="PANTHER" id="PTHR33392">
    <property type="entry name" value="POLYISOPRENYL-TEICHOIC ACID--PEPTIDOGLYCAN TEICHOIC ACID TRANSFERASE TAGU"/>
    <property type="match status" value="1"/>
</dbReference>
<feature type="domain" description="Cell envelope-related transcriptional attenuator" evidence="3">
    <location>
        <begin position="68"/>
        <end position="225"/>
    </location>
</feature>
<keyword evidence="5" id="KW-1185">Reference proteome</keyword>
<name>A0ABV5CB14_9SPHI</name>
<comment type="similarity">
    <text evidence="1">Belongs to the LytR/CpsA/Psr (LCP) family.</text>
</comment>
<dbReference type="Proteomes" id="UP001580928">
    <property type="component" value="Unassembled WGS sequence"/>
</dbReference>
<proteinExistence type="inferred from homology"/>
<protein>
    <submittedName>
        <fullName evidence="4">LCP family protein</fullName>
    </submittedName>
</protein>
<dbReference type="RefSeq" id="WP_375556272.1">
    <property type="nucleotide sequence ID" value="NZ_JBBVGT010000002.1"/>
</dbReference>
<evidence type="ECO:0000313" key="4">
    <source>
        <dbReference type="EMBL" id="MFB5944710.1"/>
    </source>
</evidence>
<dbReference type="EMBL" id="JBBVGT010000002">
    <property type="protein sequence ID" value="MFB5944710.1"/>
    <property type="molecule type" value="Genomic_DNA"/>
</dbReference>
<dbReference type="NCBIfam" id="TIGR00350">
    <property type="entry name" value="lytR_cpsA_psr"/>
    <property type="match status" value="1"/>
</dbReference>
<dbReference type="Gene3D" id="3.40.630.190">
    <property type="entry name" value="LCP protein"/>
    <property type="match status" value="1"/>
</dbReference>
<feature type="chain" id="PRO_5045296665" evidence="2">
    <location>
        <begin position="23"/>
        <end position="311"/>
    </location>
</feature>
<comment type="caution">
    <text evidence="4">The sequence shown here is derived from an EMBL/GenBank/DDBJ whole genome shotgun (WGS) entry which is preliminary data.</text>
</comment>
<evidence type="ECO:0000259" key="3">
    <source>
        <dbReference type="Pfam" id="PF03816"/>
    </source>
</evidence>
<evidence type="ECO:0000256" key="1">
    <source>
        <dbReference type="ARBA" id="ARBA00006068"/>
    </source>
</evidence>
<sequence>MKRSLLLFVVLSVLGFTSTTHSQLNIKANPVALGIPHANLEERDTLSNKLINIAFFGVDRRSTSDFGNSDIIMVVTIDMESHKVKLSSIMRDTYVSIYARGKNKINAAYLEGGPRLAIRTLNENFDLAIRDYISVDFFGSAKIIEALGGAEIDVKPEELEYLNNYLGEIAGIDGVPANFVKKAGVQRLDGKQTVAYSRIRAVGRGDYGRINRQATVMNALTKSIQDKKENFIQIVLKDIVPNIETNLDYAQLFEIGSGLLRAKSRKLEHVRFPLDNASEGVMIDKIWYLSTDLAKTTKSLHGFIYDDIYPE</sequence>
<dbReference type="Pfam" id="PF03816">
    <property type="entry name" value="LytR_cpsA_psr"/>
    <property type="match status" value="1"/>
</dbReference>
<feature type="signal peptide" evidence="2">
    <location>
        <begin position="1"/>
        <end position="22"/>
    </location>
</feature>
<keyword evidence="2" id="KW-0732">Signal</keyword>
<organism evidence="4 5">
    <name type="scientific">Albibacterium profundi</name>
    <dbReference type="NCBI Taxonomy" id="3134906"/>
    <lineage>
        <taxon>Bacteria</taxon>
        <taxon>Pseudomonadati</taxon>
        <taxon>Bacteroidota</taxon>
        <taxon>Sphingobacteriia</taxon>
        <taxon>Sphingobacteriales</taxon>
        <taxon>Sphingobacteriaceae</taxon>
        <taxon>Albibacterium</taxon>
    </lineage>
</organism>
<evidence type="ECO:0000313" key="5">
    <source>
        <dbReference type="Proteomes" id="UP001580928"/>
    </source>
</evidence>
<evidence type="ECO:0000256" key="2">
    <source>
        <dbReference type="SAM" id="SignalP"/>
    </source>
</evidence>
<accession>A0ABV5CB14</accession>
<gene>
    <name evidence="4" type="ORF">WKR92_02570</name>
</gene>
<dbReference type="PANTHER" id="PTHR33392:SF6">
    <property type="entry name" value="POLYISOPRENYL-TEICHOIC ACID--PEPTIDOGLYCAN TEICHOIC ACID TRANSFERASE TAGU"/>
    <property type="match status" value="1"/>
</dbReference>
<dbReference type="InterPro" id="IPR050922">
    <property type="entry name" value="LytR/CpsA/Psr_CW_biosynth"/>
</dbReference>
<dbReference type="InterPro" id="IPR004474">
    <property type="entry name" value="LytR_CpsA_psr"/>
</dbReference>
<reference evidence="4 5" key="1">
    <citation type="submission" date="2024-04" db="EMBL/GenBank/DDBJ databases">
        <title>Albibacterium profundi sp. nov., isolated from sediment of the Challenger Deep of Mariana Trench.</title>
        <authorList>
            <person name="Wang Y."/>
        </authorList>
    </citation>
    <scope>NUCLEOTIDE SEQUENCE [LARGE SCALE GENOMIC DNA]</scope>
    <source>
        <strain evidence="4 5">RHL897</strain>
    </source>
</reference>